<dbReference type="Proteomes" id="UP001385389">
    <property type="component" value="Chromosome"/>
</dbReference>
<sequence length="179" mass="20011">MRQVATDVITAAAVAAGLPESAVMIEPDRDGITLPGKRVEISYLAAQYTRTGRPIRKRATVGKERTHRTLTREREAVRLPVRAAIRADDEAWLKEFSRRFLAALPKRTADEYGNAVSVAVNKAEYGGFTTKKVEVFKKRSKTFHITFTGLTTTENEIPLITSVTITPDYREASNEQEQD</sequence>
<name>A0ABZ2J6N8_9BACT</name>
<gene>
    <name evidence="1" type="ORF">V8V93_07635</name>
</gene>
<accession>A0ABZ2J6N8</accession>
<proteinExistence type="predicted"/>
<protein>
    <submittedName>
        <fullName evidence="1">Uncharacterized protein</fullName>
    </submittedName>
</protein>
<dbReference type="RefSeq" id="WP_338669770.1">
    <property type="nucleotide sequence ID" value="NZ_CP146609.1"/>
</dbReference>
<keyword evidence="2" id="KW-1185">Reference proteome</keyword>
<evidence type="ECO:0000313" key="1">
    <source>
        <dbReference type="EMBL" id="WWX24075.1"/>
    </source>
</evidence>
<dbReference type="EMBL" id="CP146609">
    <property type="protein sequence ID" value="WWX24075.1"/>
    <property type="molecule type" value="Genomic_DNA"/>
</dbReference>
<reference evidence="1 2" key="1">
    <citation type="submission" date="2024-03" db="EMBL/GenBank/DDBJ databases">
        <title>Phenotype and Genome Characterization of a Sulfate-Reducing Bacterium Pseudodesulfovibrio sp. strain 5S69, isolated from Petroleum Reservoir in Tatarstan (Russia).</title>
        <authorList>
            <person name="Bidzhieva S.K."/>
            <person name="Kadnikov V."/>
            <person name="Tourova T.P."/>
            <person name="Samigullina S.R."/>
            <person name="Sokolova D.S."/>
            <person name="Poltaraus A.B."/>
            <person name="Avtukh A.N."/>
            <person name="Tereshina V.M."/>
            <person name="Mardanov A.V."/>
            <person name="Nazina T.N."/>
        </authorList>
    </citation>
    <scope>NUCLEOTIDE SEQUENCE [LARGE SCALE GENOMIC DNA]</scope>
    <source>
        <strain evidence="1 2">5S69</strain>
    </source>
</reference>
<organism evidence="1 2">
    <name type="scientific">Pseudodesulfovibrio methanolicus</name>
    <dbReference type="NCBI Taxonomy" id="3126690"/>
    <lineage>
        <taxon>Bacteria</taxon>
        <taxon>Pseudomonadati</taxon>
        <taxon>Thermodesulfobacteriota</taxon>
        <taxon>Desulfovibrionia</taxon>
        <taxon>Desulfovibrionales</taxon>
        <taxon>Desulfovibrionaceae</taxon>
    </lineage>
</organism>
<evidence type="ECO:0000313" key="2">
    <source>
        <dbReference type="Proteomes" id="UP001385389"/>
    </source>
</evidence>